<evidence type="ECO:0000313" key="2">
    <source>
        <dbReference type="Proteomes" id="UP000216207"/>
    </source>
</evidence>
<dbReference type="EMBL" id="NPCC01000003">
    <property type="protein sequence ID" value="PAE90886.1"/>
    <property type="molecule type" value="Genomic_DNA"/>
</dbReference>
<dbReference type="RefSeq" id="WP_095326018.1">
    <property type="nucleotide sequence ID" value="NZ_NPCC01000003.1"/>
</dbReference>
<gene>
    <name evidence="1" type="ORF">CHH72_00610</name>
</gene>
<comment type="caution">
    <text evidence="1">The sequence shown here is derived from an EMBL/GenBank/DDBJ whole genome shotgun (WGS) entry which is preliminary data.</text>
</comment>
<dbReference type="Proteomes" id="UP000216207">
    <property type="component" value="Unassembled WGS sequence"/>
</dbReference>
<organism evidence="1 2">
    <name type="scientific">Shouchella clausii</name>
    <name type="common">Alkalihalobacillus clausii</name>
    <dbReference type="NCBI Taxonomy" id="79880"/>
    <lineage>
        <taxon>Bacteria</taxon>
        <taxon>Bacillati</taxon>
        <taxon>Bacillota</taxon>
        <taxon>Bacilli</taxon>
        <taxon>Bacillales</taxon>
        <taxon>Bacillaceae</taxon>
        <taxon>Shouchella</taxon>
    </lineage>
</organism>
<proteinExistence type="predicted"/>
<reference evidence="1 2" key="1">
    <citation type="submission" date="2017-07" db="EMBL/GenBank/DDBJ databases">
        <title>Isolation and whole genome analysis of endospore-forming bacteria from heroin.</title>
        <authorList>
            <person name="Kalinowski J."/>
            <person name="Ahrens B."/>
            <person name="Al-Dilaimi A."/>
            <person name="Winkler A."/>
            <person name="Wibberg D."/>
            <person name="Schleenbecker U."/>
            <person name="Ruckert C."/>
            <person name="Wolfel R."/>
            <person name="Grass G."/>
        </authorList>
    </citation>
    <scope>NUCLEOTIDE SEQUENCE [LARGE SCALE GENOMIC DNA]</scope>
    <source>
        <strain evidence="1 2">7539</strain>
    </source>
</reference>
<protein>
    <submittedName>
        <fullName evidence="1">Uncharacterized protein</fullName>
    </submittedName>
</protein>
<sequence length="279" mass="32326">MKKYTSKECIESLKLAAKELPDNFTTFEYSKWASKNNKPNLDAVKARLGVSSFGEALKKAGISTFQKNVEGYSQEEILAALERAKKEFNSYLPRWRYDAWAKKNNLPSSMSLTRKLNSSWEELFPMKKKPTKLGRYSTEDCKKALVEAIKHFGHARFTMAQYNSWAVEHNNPAHTTILTRTGEKWSDLLEEAFQTYLNKHPSKYRSISKSEVAPKIFSQSEAIEYLKCSKITFVKYAEKNGVQPFKVAGSKKASIKLYWQDDLDFLYDKIPRRERNKKK</sequence>
<dbReference type="AlphaFoldDB" id="A0A268P565"/>
<evidence type="ECO:0000313" key="1">
    <source>
        <dbReference type="EMBL" id="PAE90886.1"/>
    </source>
</evidence>
<name>A0A268P565_SHOCL</name>
<accession>A0A268P565</accession>